<evidence type="ECO:0000259" key="1">
    <source>
        <dbReference type="Pfam" id="PF04101"/>
    </source>
</evidence>
<dbReference type="EMBL" id="JADIIN010000034">
    <property type="protein sequence ID" value="MBF4468625.1"/>
    <property type="molecule type" value="Genomic_DNA"/>
</dbReference>
<dbReference type="PANTHER" id="PTHR21485:SF6">
    <property type="entry name" value="N-ACYLNEURAMINATE CYTIDYLYLTRANSFERASE-RELATED"/>
    <property type="match status" value="1"/>
</dbReference>
<dbReference type="Pfam" id="PF04101">
    <property type="entry name" value="Glyco_tran_28_C"/>
    <property type="match status" value="1"/>
</dbReference>
<dbReference type="InterPro" id="IPR029044">
    <property type="entry name" value="Nucleotide-diphossugar_trans"/>
</dbReference>
<dbReference type="InterPro" id="IPR050793">
    <property type="entry name" value="CMP-NeuNAc_synthase"/>
</dbReference>
<keyword evidence="2" id="KW-0378">Hydrolase</keyword>
<reference evidence="2" key="1">
    <citation type="submission" date="2020-10" db="EMBL/GenBank/DDBJ databases">
        <title>Dehalococcoides mccartyi of a TCE/Cr reducing biochatode.</title>
        <authorList>
            <person name="Matturro B."/>
        </authorList>
    </citation>
    <scope>NUCLEOTIDE SEQUENCE</scope>
    <source>
        <strain evidence="2">Bin4</strain>
    </source>
</reference>
<accession>A0A843AHQ7</accession>
<gene>
    <name evidence="2" type="ORF">ISP01_04405</name>
</gene>
<feature type="domain" description="Glycosyl transferase family 28 C-terminal" evidence="1">
    <location>
        <begin position="430"/>
        <end position="573"/>
    </location>
</feature>
<protein>
    <submittedName>
        <fullName evidence="2">UDP-2,4-diacetamido-2,4, 6-trideoxy-beta-L-altropyranose hydrolase</fullName>
    </submittedName>
</protein>
<sequence>MYNDKKIIVIIPARGGSKGIPRKNIRLLANKPLIAYSIETSLKSKYVDKVVVTTDDDEIKFIAEKFGASTIKRSGKLALDDIPLDPVIYDAVKTEEKSCKTIFDFVITVQPTSPLLKTETIDETIEKLSDNSNDTIISVVDDRHLNWGFDDKEKKYYPLYEERVNRQYLPKTFKETGGIFATKREFLSENSRMGENINLIELSTHESIDIDNYEDWWVAERLINKKRVVIKTDATNEIGTGHIYRGLAIASKLPNHEVLFLLDEDKKLGIEIIESYNYPYLTHKSTKNHINSESDNSNSNNFNSNSNSIIEDNSINSSIDIDNKDDGHYNDDLMEKIKEYDPDIVINDILNTSYEYISLLKKNNYFVVNFEDIGDGAKVADIVFDALYEHQIPSKNVYSGYKYYILKDEFYFQKQKEIKKHDSVNEILLTFGGTDPNDLTRKTLNAILNSKYNGIITIILGLGYKDKKGIKNEFNKYSNVEIFENVKNISEYMYKADLIFTSAGRTMYEIASIGVPCICLCQNNRELTHTFANAKNGFINLGLGKDIDEEKIIDTMENLINNTNIRIEMNKRMLNIDLKHGFENIMNIVKNKYKKHIDIVSYSY</sequence>
<evidence type="ECO:0000313" key="2">
    <source>
        <dbReference type="EMBL" id="MBF4468625.1"/>
    </source>
</evidence>
<dbReference type="RefSeq" id="WP_278522555.1">
    <property type="nucleotide sequence ID" value="NZ_JADIIN010000034.1"/>
</dbReference>
<dbReference type="CDD" id="cd02513">
    <property type="entry name" value="CMP-NeuAc_Synthase"/>
    <property type="match status" value="1"/>
</dbReference>
<dbReference type="GO" id="GO:0016787">
    <property type="term" value="F:hydrolase activity"/>
    <property type="evidence" value="ECO:0007669"/>
    <property type="project" value="UniProtKB-KW"/>
</dbReference>
<dbReference type="SUPFAM" id="SSF53756">
    <property type="entry name" value="UDP-Glycosyltransferase/glycogen phosphorylase"/>
    <property type="match status" value="1"/>
</dbReference>
<dbReference type="InterPro" id="IPR007235">
    <property type="entry name" value="Glyco_trans_28_C"/>
</dbReference>
<dbReference type="Gene3D" id="3.40.50.11190">
    <property type="match status" value="1"/>
</dbReference>
<dbReference type="SUPFAM" id="SSF53448">
    <property type="entry name" value="Nucleotide-diphospho-sugar transferases"/>
    <property type="match status" value="1"/>
</dbReference>
<dbReference type="GO" id="GO:0008781">
    <property type="term" value="F:N-acylneuraminate cytidylyltransferase activity"/>
    <property type="evidence" value="ECO:0007669"/>
    <property type="project" value="TreeGrafter"/>
</dbReference>
<dbReference type="GO" id="GO:0016758">
    <property type="term" value="F:hexosyltransferase activity"/>
    <property type="evidence" value="ECO:0007669"/>
    <property type="project" value="InterPro"/>
</dbReference>
<comment type="caution">
    <text evidence="2">The sequence shown here is derived from an EMBL/GenBank/DDBJ whole genome shotgun (WGS) entry which is preliminary data.</text>
</comment>
<proteinExistence type="predicted"/>
<dbReference type="PANTHER" id="PTHR21485">
    <property type="entry name" value="HAD SUPERFAMILY MEMBERS CMAS AND KDSC"/>
    <property type="match status" value="1"/>
</dbReference>
<dbReference type="Gene3D" id="3.40.50.2000">
    <property type="entry name" value="Glycogen Phosphorylase B"/>
    <property type="match status" value="1"/>
</dbReference>
<evidence type="ECO:0000313" key="3">
    <source>
        <dbReference type="Proteomes" id="UP000658733"/>
    </source>
</evidence>
<dbReference type="Pfam" id="PF02348">
    <property type="entry name" value="CTP_transf_3"/>
    <property type="match status" value="1"/>
</dbReference>
<dbReference type="Proteomes" id="UP000658733">
    <property type="component" value="Unassembled WGS sequence"/>
</dbReference>
<dbReference type="InterPro" id="IPR003329">
    <property type="entry name" value="Cytidylyl_trans"/>
</dbReference>
<name>A0A843AHQ7_METAZ</name>
<organism evidence="2 3">
    <name type="scientific">Methanobrevibacter arboriphilus</name>
    <dbReference type="NCBI Taxonomy" id="39441"/>
    <lineage>
        <taxon>Archaea</taxon>
        <taxon>Methanobacteriati</taxon>
        <taxon>Methanobacteriota</taxon>
        <taxon>Methanomada group</taxon>
        <taxon>Methanobacteria</taxon>
        <taxon>Methanobacteriales</taxon>
        <taxon>Methanobacteriaceae</taxon>
        <taxon>Methanobrevibacter</taxon>
    </lineage>
</organism>
<dbReference type="AlphaFoldDB" id="A0A843AHQ7"/>
<dbReference type="Gene3D" id="3.90.550.10">
    <property type="entry name" value="Spore Coat Polysaccharide Biosynthesis Protein SpsA, Chain A"/>
    <property type="match status" value="1"/>
</dbReference>